<dbReference type="SUPFAM" id="SSF53850">
    <property type="entry name" value="Periplasmic binding protein-like II"/>
    <property type="match status" value="1"/>
</dbReference>
<dbReference type="Gene3D" id="3.40.190.10">
    <property type="entry name" value="Periplasmic binding protein-like II"/>
    <property type="match status" value="1"/>
</dbReference>
<protein>
    <recommendedName>
        <fullName evidence="2">LysR substrate-binding domain-containing protein</fullName>
    </recommendedName>
</protein>
<dbReference type="InterPro" id="IPR005119">
    <property type="entry name" value="LysR_subst-bd"/>
</dbReference>
<sequence length="78" mass="8769">MICFSHNSGLRPLIDQILKDAHVEPKIAYEVEEDHTMAGFVSYNFGVALIALFTTFRPVQYYTKAPHRSAITAPNLSD</sequence>
<dbReference type="AlphaFoldDB" id="A0A2S3UAG2"/>
<organism evidence="3 4">
    <name type="scientific">Lactiplantibacillus plantarum subsp. plantarum</name>
    <dbReference type="NCBI Taxonomy" id="337330"/>
    <lineage>
        <taxon>Bacteria</taxon>
        <taxon>Bacillati</taxon>
        <taxon>Bacillota</taxon>
        <taxon>Bacilli</taxon>
        <taxon>Lactobacillales</taxon>
        <taxon>Lactobacillaceae</taxon>
        <taxon>Lactiplantibacillus</taxon>
    </lineage>
</organism>
<evidence type="ECO:0000313" key="3">
    <source>
        <dbReference type="EMBL" id="POD89073.1"/>
    </source>
</evidence>
<accession>A0A2S3UAG2</accession>
<comment type="caution">
    <text evidence="3">The sequence shown here is derived from an EMBL/GenBank/DDBJ whole genome shotgun (WGS) entry which is preliminary data.</text>
</comment>
<keyword evidence="1" id="KW-0812">Transmembrane</keyword>
<evidence type="ECO:0000259" key="2">
    <source>
        <dbReference type="Pfam" id="PF03466"/>
    </source>
</evidence>
<name>A0A2S3UAG2_LACPN</name>
<reference evidence="3 4" key="1">
    <citation type="submission" date="2017-06" db="EMBL/GenBank/DDBJ databases">
        <title>Genome sequence of Lactobacillus plantarum subsp. plantarum strain SRCM101258.</title>
        <authorList>
            <person name="Cho S.H."/>
        </authorList>
    </citation>
    <scope>NUCLEOTIDE SEQUENCE [LARGE SCALE GENOMIC DNA]</scope>
    <source>
        <strain evidence="3 4">SRCM101258</strain>
    </source>
</reference>
<dbReference type="Pfam" id="PF03466">
    <property type="entry name" value="LysR_substrate"/>
    <property type="match status" value="1"/>
</dbReference>
<gene>
    <name evidence="3" type="ORF">S101258_00216</name>
</gene>
<feature type="transmembrane region" description="Helical" evidence="1">
    <location>
        <begin position="40"/>
        <end position="59"/>
    </location>
</feature>
<proteinExistence type="predicted"/>
<keyword evidence="1" id="KW-1133">Transmembrane helix</keyword>
<dbReference type="EMBL" id="NKCZ01000046">
    <property type="protein sequence ID" value="POD89073.1"/>
    <property type="molecule type" value="Genomic_DNA"/>
</dbReference>
<keyword evidence="1" id="KW-0472">Membrane</keyword>
<evidence type="ECO:0000256" key="1">
    <source>
        <dbReference type="SAM" id="Phobius"/>
    </source>
</evidence>
<dbReference type="Proteomes" id="UP000236990">
    <property type="component" value="Unassembled WGS sequence"/>
</dbReference>
<feature type="domain" description="LysR substrate-binding" evidence="2">
    <location>
        <begin position="2"/>
        <end position="53"/>
    </location>
</feature>
<evidence type="ECO:0000313" key="4">
    <source>
        <dbReference type="Proteomes" id="UP000236990"/>
    </source>
</evidence>